<dbReference type="InterPro" id="IPR011249">
    <property type="entry name" value="Metalloenz_LuxS/M16"/>
</dbReference>
<keyword evidence="2" id="KW-1185">Reference proteome</keyword>
<dbReference type="Proteomes" id="UP000198507">
    <property type="component" value="Unassembled WGS sequence"/>
</dbReference>
<dbReference type="OrthoDB" id="3798591at2"/>
<dbReference type="EMBL" id="FOIE01000006">
    <property type="protein sequence ID" value="SET63448.1"/>
    <property type="molecule type" value="Genomic_DNA"/>
</dbReference>
<reference evidence="2" key="1">
    <citation type="submission" date="2016-10" db="EMBL/GenBank/DDBJ databases">
        <authorList>
            <person name="Varghese N."/>
            <person name="Submissions S."/>
        </authorList>
    </citation>
    <scope>NUCLEOTIDE SEQUENCE [LARGE SCALE GENOMIC DNA]</scope>
    <source>
        <strain evidence="2">DSM 44209</strain>
    </source>
</reference>
<evidence type="ECO:0000313" key="2">
    <source>
        <dbReference type="Proteomes" id="UP000198507"/>
    </source>
</evidence>
<dbReference type="RefSeq" id="WP_091445524.1">
    <property type="nucleotide sequence ID" value="NZ_FOIE01000006.1"/>
</dbReference>
<name>A0A1I0FYQ5_9ACTN</name>
<accession>A0A1I0FYQ5</accession>
<protein>
    <submittedName>
        <fullName evidence="1">Predicted Zn-dependent peptidase</fullName>
    </submittedName>
</protein>
<proteinExistence type="predicted"/>
<dbReference type="GO" id="GO:0046872">
    <property type="term" value="F:metal ion binding"/>
    <property type="evidence" value="ECO:0007669"/>
    <property type="project" value="InterPro"/>
</dbReference>
<dbReference type="Gene3D" id="3.30.830.10">
    <property type="entry name" value="Metalloenzyme, LuxS/M16 peptidase-like"/>
    <property type="match status" value="2"/>
</dbReference>
<sequence>MRELTIDGIPVFVADGPPPLAAGLVFGVGRRDEDFVHGGITHLVEHLTMGALGRTTTECNASVDLTVTEFTATGAPDRVAGFLQAVCAALADLPTDRLAVDADVLRSEGGLAAAPDVAVLLGELFGATGPGLASVREPALRSLTAEDVRAWARRWFVAGNAALWLAGPVPEEVSLPLAHGPAPQRTPHRRRDLRTPAWTELALDDRVALAAEVPRSPTLVATTGVLRARVEEELRSRRGVAYAVGVEQVSLDADRRVVVLSSDARPGEAAVVARLLWREVQRLADEGPLPAELDHERALVAAYLDDPRSDADEARASACGRVTGVPVATGDELRAAVERLEAGEVRAAATALRDAAVLGVAQGTEPPPGLPRLPEWSADRVSGRVFRPARRRGAPRGAVLVVADEGVSADLGDGRLLTVRWTDAVGLVRSAADEWNLVGRDGIGVPLAAADWRDGAEAVRLVRAAVPAELQVDDDELRDRDGVLLLQAPVHRVREAVGTSRDAVSLVAGAEWTAVVPDGTRPAEERALQFGAAAGLRTTALVLRLIHADLEYVLYRGGWELDRHRWGVAPGDPAVLARETGRPVDEAAAVLADPGSPAEVLGRLATLLGLPEQVPDLLAGREVAGAERVEGRGIAGGVRAAVRGDYAPAPGSGSWVDRWARLGRDRPAGYRLANGVAALALFVVAWVQVGDGRVGFGVLAALLGLFSLFEVRPPRRGDRSPERPPAGVAPTG</sequence>
<organism evidence="1 2">
    <name type="scientific">Geodermatophilus poikilotrophus</name>
    <dbReference type="NCBI Taxonomy" id="1333667"/>
    <lineage>
        <taxon>Bacteria</taxon>
        <taxon>Bacillati</taxon>
        <taxon>Actinomycetota</taxon>
        <taxon>Actinomycetes</taxon>
        <taxon>Geodermatophilales</taxon>
        <taxon>Geodermatophilaceae</taxon>
        <taxon>Geodermatophilus</taxon>
    </lineage>
</organism>
<dbReference type="SUPFAM" id="SSF63411">
    <property type="entry name" value="LuxS/MPP-like metallohydrolase"/>
    <property type="match status" value="2"/>
</dbReference>
<dbReference type="AlphaFoldDB" id="A0A1I0FYQ5"/>
<gene>
    <name evidence="1" type="ORF">SAMN04488546_3089</name>
</gene>
<evidence type="ECO:0000313" key="1">
    <source>
        <dbReference type="EMBL" id="SET63448.1"/>
    </source>
</evidence>